<organism evidence="1 2">
    <name type="scientific">Candidatus Jeotgalibaca merdavium</name>
    <dbReference type="NCBI Taxonomy" id="2838627"/>
    <lineage>
        <taxon>Bacteria</taxon>
        <taxon>Bacillati</taxon>
        <taxon>Bacillota</taxon>
        <taxon>Bacilli</taxon>
        <taxon>Lactobacillales</taxon>
        <taxon>Carnobacteriaceae</taxon>
        <taxon>Jeotgalibaca</taxon>
    </lineage>
</organism>
<dbReference type="Proteomes" id="UP000886856">
    <property type="component" value="Unassembled WGS sequence"/>
</dbReference>
<comment type="caution">
    <text evidence="1">The sequence shown here is derived from an EMBL/GenBank/DDBJ whole genome shotgun (WGS) entry which is preliminary data.</text>
</comment>
<proteinExistence type="predicted"/>
<accession>A0A9D2KYE8</accession>
<evidence type="ECO:0000313" key="1">
    <source>
        <dbReference type="EMBL" id="HJA91229.1"/>
    </source>
</evidence>
<reference evidence="1" key="1">
    <citation type="journal article" date="2021" name="PeerJ">
        <title>Extensive microbial diversity within the chicken gut microbiome revealed by metagenomics and culture.</title>
        <authorList>
            <person name="Gilroy R."/>
            <person name="Ravi A."/>
            <person name="Getino M."/>
            <person name="Pursley I."/>
            <person name="Horton D.L."/>
            <person name="Alikhan N.F."/>
            <person name="Baker D."/>
            <person name="Gharbi K."/>
            <person name="Hall N."/>
            <person name="Watson M."/>
            <person name="Adriaenssens E.M."/>
            <person name="Foster-Nyarko E."/>
            <person name="Jarju S."/>
            <person name="Secka A."/>
            <person name="Antonio M."/>
            <person name="Oren A."/>
            <person name="Chaudhuri R.R."/>
            <person name="La Ragione R."/>
            <person name="Hildebrand F."/>
            <person name="Pallen M.J."/>
        </authorList>
    </citation>
    <scope>NUCLEOTIDE SEQUENCE</scope>
    <source>
        <strain evidence="1">CHK171-505</strain>
    </source>
</reference>
<sequence>MPTKSEMKVLLSAALILTIVFSSIMIYRGSVTDPAQDAIYSEVYGLEE</sequence>
<dbReference type="AlphaFoldDB" id="A0A9D2KYE8"/>
<name>A0A9D2KYE8_9LACT</name>
<evidence type="ECO:0000313" key="2">
    <source>
        <dbReference type="Proteomes" id="UP000886856"/>
    </source>
</evidence>
<reference evidence="1" key="2">
    <citation type="submission" date="2021-04" db="EMBL/GenBank/DDBJ databases">
        <authorList>
            <person name="Gilroy R."/>
        </authorList>
    </citation>
    <scope>NUCLEOTIDE SEQUENCE</scope>
    <source>
        <strain evidence="1">CHK171-505</strain>
    </source>
</reference>
<dbReference type="EMBL" id="DWYW01000244">
    <property type="protein sequence ID" value="HJA91229.1"/>
    <property type="molecule type" value="Genomic_DNA"/>
</dbReference>
<protein>
    <submittedName>
        <fullName evidence="1">Uncharacterized protein</fullName>
    </submittedName>
</protein>
<gene>
    <name evidence="1" type="ORF">H9948_10620</name>
</gene>